<comment type="caution">
    <text evidence="3">The sequence shown here is derived from an EMBL/GenBank/DDBJ whole genome shotgun (WGS) entry which is preliminary data.</text>
</comment>
<keyword evidence="1" id="KW-0472">Membrane</keyword>
<dbReference type="OrthoDB" id="3270417at2759"/>
<reference evidence="3" key="1">
    <citation type="submission" date="2018-04" db="EMBL/GenBank/DDBJ databases">
        <title>Whole genome sequencing of Hypsizygus marmoreus.</title>
        <authorList>
            <person name="Choi I.-G."/>
            <person name="Min B."/>
            <person name="Kim J.-G."/>
            <person name="Kim S."/>
            <person name="Oh Y.-L."/>
            <person name="Kong W.-S."/>
            <person name="Park H."/>
            <person name="Jeong J."/>
            <person name="Song E.-S."/>
        </authorList>
    </citation>
    <scope>NUCLEOTIDE SEQUENCE [LARGE SCALE GENOMIC DNA]</scope>
    <source>
        <strain evidence="3">51987-8</strain>
    </source>
</reference>
<keyword evidence="4" id="KW-1185">Reference proteome</keyword>
<proteinExistence type="predicted"/>
<dbReference type="Proteomes" id="UP000076154">
    <property type="component" value="Unassembled WGS sequence"/>
</dbReference>
<feature type="domain" description="DUF6534" evidence="2">
    <location>
        <begin position="165"/>
        <end position="251"/>
    </location>
</feature>
<evidence type="ECO:0000259" key="2">
    <source>
        <dbReference type="Pfam" id="PF20152"/>
    </source>
</evidence>
<accession>A0A369K4I4</accession>
<feature type="transmembrane region" description="Helical" evidence="1">
    <location>
        <begin position="45"/>
        <end position="69"/>
    </location>
</feature>
<dbReference type="PANTHER" id="PTHR40465:SF1">
    <property type="entry name" value="DUF6534 DOMAIN-CONTAINING PROTEIN"/>
    <property type="match status" value="1"/>
</dbReference>
<organism evidence="3 4">
    <name type="scientific">Hypsizygus marmoreus</name>
    <name type="common">White beech mushroom</name>
    <name type="synonym">Agaricus marmoreus</name>
    <dbReference type="NCBI Taxonomy" id="39966"/>
    <lineage>
        <taxon>Eukaryota</taxon>
        <taxon>Fungi</taxon>
        <taxon>Dikarya</taxon>
        <taxon>Basidiomycota</taxon>
        <taxon>Agaricomycotina</taxon>
        <taxon>Agaricomycetes</taxon>
        <taxon>Agaricomycetidae</taxon>
        <taxon>Agaricales</taxon>
        <taxon>Tricholomatineae</taxon>
        <taxon>Lyophyllaceae</taxon>
        <taxon>Hypsizygus</taxon>
    </lineage>
</organism>
<feature type="transmembrane region" description="Helical" evidence="1">
    <location>
        <begin position="155"/>
        <end position="180"/>
    </location>
</feature>
<feature type="transmembrane region" description="Helical" evidence="1">
    <location>
        <begin position="12"/>
        <end position="33"/>
    </location>
</feature>
<dbReference type="STRING" id="39966.A0A369K4I4"/>
<evidence type="ECO:0000313" key="3">
    <source>
        <dbReference type="EMBL" id="RDB27677.1"/>
    </source>
</evidence>
<keyword evidence="1" id="KW-1133">Transmembrane helix</keyword>
<feature type="transmembrane region" description="Helical" evidence="1">
    <location>
        <begin position="225"/>
        <end position="248"/>
    </location>
</feature>
<dbReference type="Pfam" id="PF20152">
    <property type="entry name" value="DUF6534"/>
    <property type="match status" value="1"/>
</dbReference>
<gene>
    <name evidence="3" type="ORF">Hypma_003231</name>
</gene>
<evidence type="ECO:0000313" key="4">
    <source>
        <dbReference type="Proteomes" id="UP000076154"/>
    </source>
</evidence>
<protein>
    <recommendedName>
        <fullName evidence="2">DUF6534 domain-containing protein</fullName>
    </recommendedName>
</protein>
<keyword evidence="1" id="KW-0812">Transmembrane</keyword>
<sequence length="323" mass="36545">MTILDQTFGAMFIGMFFAAILCGITQVQTLTFMHANKHDPLGHKISVMFLWFLDTFQLCLIAHAVYYYLVSAPLGPESRLVWSFPTHILLQKLIMPLTQGFYVLRIWKLTPRHRVYLPILLGFMVLVNLGVGIYVSARMYTFSRLLDIQTLPFKWAVFVILSTTSAADIMIAASMVFTLAQAGTNLRWTNSSWTMFLAYMLNTGVIVSVFSLAGVIAFTGAPTKFIFLAIEAVLTKLYVNSFMGMLNARHYLQTSTKQNALILQSDAPHSVSKLSPERRDKRTSKTINEIGLPLFQPELSKYELENVKMMEVMVQQEAHSSKM</sequence>
<name>A0A369K4I4_HYPMA</name>
<evidence type="ECO:0000256" key="1">
    <source>
        <dbReference type="SAM" id="Phobius"/>
    </source>
</evidence>
<feature type="transmembrane region" description="Helical" evidence="1">
    <location>
        <begin position="192"/>
        <end position="219"/>
    </location>
</feature>
<dbReference type="AlphaFoldDB" id="A0A369K4I4"/>
<dbReference type="EMBL" id="LUEZ02000014">
    <property type="protein sequence ID" value="RDB27677.1"/>
    <property type="molecule type" value="Genomic_DNA"/>
</dbReference>
<dbReference type="InterPro" id="IPR045339">
    <property type="entry name" value="DUF6534"/>
</dbReference>
<feature type="transmembrane region" description="Helical" evidence="1">
    <location>
        <begin position="115"/>
        <end position="135"/>
    </location>
</feature>
<dbReference type="PANTHER" id="PTHR40465">
    <property type="entry name" value="CHROMOSOME 1, WHOLE GENOME SHOTGUN SEQUENCE"/>
    <property type="match status" value="1"/>
</dbReference>
<feature type="transmembrane region" description="Helical" evidence="1">
    <location>
        <begin position="81"/>
        <end position="103"/>
    </location>
</feature>
<dbReference type="InParanoid" id="A0A369K4I4"/>